<evidence type="ECO:0000313" key="6">
    <source>
        <dbReference type="RefSeq" id="XP_026191978.1"/>
    </source>
</evidence>
<dbReference type="GeneID" id="113147045"/>
<dbReference type="GO" id="GO:0071051">
    <property type="term" value="P:poly(A)-dependent snoRNA 3'-end processing"/>
    <property type="evidence" value="ECO:0007669"/>
    <property type="project" value="TreeGrafter"/>
</dbReference>
<comment type="subcellular location">
    <subcellularLocation>
        <location evidence="1">Nucleus</location>
    </subcellularLocation>
</comment>
<dbReference type="Pfam" id="PF15985">
    <property type="entry name" value="KH_6"/>
    <property type="match status" value="1"/>
</dbReference>
<dbReference type="GO" id="GO:0034475">
    <property type="term" value="P:U4 snRNA 3'-end processing"/>
    <property type="evidence" value="ECO:0007669"/>
    <property type="project" value="TreeGrafter"/>
</dbReference>
<dbReference type="RefSeq" id="XP_026191978.1">
    <property type="nucleotide sequence ID" value="XM_026336193.1"/>
</dbReference>
<dbReference type="InterPro" id="IPR049469">
    <property type="entry name" value="RRP40_KH-I"/>
</dbReference>
<organism evidence="5 6">
    <name type="scientific">Cyclospora cayetanensis</name>
    <dbReference type="NCBI Taxonomy" id="88456"/>
    <lineage>
        <taxon>Eukaryota</taxon>
        <taxon>Sar</taxon>
        <taxon>Alveolata</taxon>
        <taxon>Apicomplexa</taxon>
        <taxon>Conoidasida</taxon>
        <taxon>Coccidia</taxon>
        <taxon>Eucoccidiorida</taxon>
        <taxon>Eimeriorina</taxon>
        <taxon>Eimeriidae</taxon>
        <taxon>Cyclospora</taxon>
    </lineage>
</organism>
<evidence type="ECO:0000259" key="4">
    <source>
        <dbReference type="Pfam" id="PF15985"/>
    </source>
</evidence>
<dbReference type="GO" id="GO:0000467">
    <property type="term" value="P:exonucleolytic trimming to generate mature 3'-end of 5.8S rRNA from tricistronic rRNA transcript (SSU-rRNA, 5.8S rRNA, LSU-rRNA)"/>
    <property type="evidence" value="ECO:0007669"/>
    <property type="project" value="TreeGrafter"/>
</dbReference>
<dbReference type="InterPro" id="IPR004088">
    <property type="entry name" value="KH_dom_type_1"/>
</dbReference>
<dbReference type="SUPFAM" id="SSF54791">
    <property type="entry name" value="Eukaryotic type KH-domain (KH-domain type I)"/>
    <property type="match status" value="1"/>
</dbReference>
<dbReference type="GO" id="GO:0000177">
    <property type="term" value="C:cytoplasmic exosome (RNase complex)"/>
    <property type="evidence" value="ECO:0007669"/>
    <property type="project" value="TreeGrafter"/>
</dbReference>
<proteinExistence type="predicted"/>
<dbReference type="GO" id="GO:0003723">
    <property type="term" value="F:RNA binding"/>
    <property type="evidence" value="ECO:0007669"/>
    <property type="project" value="UniProtKB-KW"/>
</dbReference>
<dbReference type="PANTHER" id="PTHR21321:SF1">
    <property type="entry name" value="EXOSOME COMPLEX COMPONENT RRP40"/>
    <property type="match status" value="1"/>
</dbReference>
<dbReference type="InterPro" id="IPR012340">
    <property type="entry name" value="NA-bd_OB-fold"/>
</dbReference>
<sequence>MSAAEVPVFLPGDFFPLLQQTSEGTTAEAASAAAAAGAAAAAVARSFDWSAVVVPTASHQQQPQQQQRQQQLVEVVGSGTCAKATTASLLLPRHVLPPHAPTFVCISSSCRYTPRVGDILVGIVSSKGSEYYGVNIRSGSPARLAAVGGFEGATRRSRPQLSIGSVLLLRLSHISPLLGADVSCCSSNCSKPWTSSEKLLGELRDGVVIEVPIPFAQSLLSPDSLILQLLGTRLPFEIAVGLNGRVWIRAASPAFSMRAANCILVAAAGKPPAVMQAIVDALLQRQ</sequence>
<dbReference type="Gene3D" id="3.30.1370.10">
    <property type="entry name" value="K Homology domain, type 1"/>
    <property type="match status" value="1"/>
</dbReference>
<dbReference type="GO" id="GO:0071038">
    <property type="term" value="P:TRAMP-dependent tRNA surveillance pathway"/>
    <property type="evidence" value="ECO:0007669"/>
    <property type="project" value="TreeGrafter"/>
</dbReference>
<dbReference type="PANTHER" id="PTHR21321">
    <property type="entry name" value="PNAS-3 RELATED"/>
    <property type="match status" value="1"/>
</dbReference>
<dbReference type="Gene3D" id="2.40.50.140">
    <property type="entry name" value="Nucleic acid-binding proteins"/>
    <property type="match status" value="1"/>
</dbReference>
<dbReference type="GO" id="GO:0071035">
    <property type="term" value="P:nuclear polyadenylation-dependent rRNA catabolic process"/>
    <property type="evidence" value="ECO:0007669"/>
    <property type="project" value="TreeGrafter"/>
</dbReference>
<gene>
    <name evidence="6" type="primary">LOC113147045</name>
</gene>
<name>A0A6P6RVT7_9EIME</name>
<dbReference type="Proteomes" id="UP000515125">
    <property type="component" value="Unplaced"/>
</dbReference>
<dbReference type="SUPFAM" id="SSF50249">
    <property type="entry name" value="Nucleic acid-binding proteins"/>
    <property type="match status" value="1"/>
</dbReference>
<dbReference type="Pfam" id="PF21262">
    <property type="entry name" value="RRP40_S1"/>
    <property type="match status" value="1"/>
</dbReference>
<accession>A0A6P6RVT7</accession>
<dbReference type="CDD" id="cd22526">
    <property type="entry name" value="KH-I_Rrp40"/>
    <property type="match status" value="1"/>
</dbReference>
<protein>
    <submittedName>
        <fullName evidence="6">Exosome complex component rrp40</fullName>
    </submittedName>
</protein>
<evidence type="ECO:0000313" key="5">
    <source>
        <dbReference type="Proteomes" id="UP000515125"/>
    </source>
</evidence>
<reference evidence="6" key="1">
    <citation type="submission" date="2025-08" db="UniProtKB">
        <authorList>
            <consortium name="RefSeq"/>
        </authorList>
    </citation>
    <scope>IDENTIFICATION</scope>
</reference>
<dbReference type="GO" id="GO:0071034">
    <property type="term" value="P:CUT catabolic process"/>
    <property type="evidence" value="ECO:0007669"/>
    <property type="project" value="TreeGrafter"/>
</dbReference>
<evidence type="ECO:0000256" key="2">
    <source>
        <dbReference type="ARBA" id="ARBA00022835"/>
    </source>
</evidence>
<keyword evidence="3" id="KW-0694">RNA-binding</keyword>
<dbReference type="InterPro" id="IPR036612">
    <property type="entry name" value="KH_dom_type_1_sf"/>
</dbReference>
<dbReference type="InterPro" id="IPR026699">
    <property type="entry name" value="Exosome_RNA_bind1/RRP40/RRP4"/>
</dbReference>
<keyword evidence="2" id="KW-0271">Exosome</keyword>
<dbReference type="AlphaFoldDB" id="A0A6P6RVT7"/>
<dbReference type="GO" id="GO:0000176">
    <property type="term" value="C:nuclear exosome (RNase complex)"/>
    <property type="evidence" value="ECO:0007669"/>
    <property type="project" value="TreeGrafter"/>
</dbReference>
<dbReference type="OrthoDB" id="340500at2759"/>
<evidence type="ECO:0000256" key="1">
    <source>
        <dbReference type="ARBA" id="ARBA00004123"/>
    </source>
</evidence>
<feature type="domain" description="K Homology" evidence="4">
    <location>
        <begin position="206"/>
        <end position="253"/>
    </location>
</feature>
<keyword evidence="5" id="KW-1185">Reference proteome</keyword>
<evidence type="ECO:0000256" key="3">
    <source>
        <dbReference type="ARBA" id="ARBA00022884"/>
    </source>
</evidence>